<comment type="subcellular location">
    <subcellularLocation>
        <location evidence="1">Cell membrane</location>
        <topology evidence="1">Multi-pass membrane protein</topology>
    </subcellularLocation>
</comment>
<sequence>MNLETKIALRYLKSKKTHNAVNIISIISVLGVVVATAALVCVLSVFNGFHGLIESKLSKLDPEIAIQPAAGKVMPDGDSVVRVVRRIPGVQQAMPVVVDNALAIFADFQMPVRLKGVPDDYNKMTAIDSIIVEGDFQLRDQVSRYAVLGAGPAMTLNARPGYLRELQLYAPQRQGAVNINDPMNAFTNDSVFVAGVFQVQQKSYDQDLIYVPIDLARELFDYDTQATQVELKLAPGAHERQVMQQASQALGPGYTVKNRLMQQASSFKMVNMEKWITFLLLAFILVIATFNVISTLSLLIIEKDESIRTLRSLGATNKQITRIFVIEGWLIALLGAVAGVILGLALCLCQQQYGWLKLSSSTDAVIVQAYPVQVMWSDVLVVFLLVAAVGLLTSLVTSLTMRRRLEKD</sequence>
<dbReference type="Proteomes" id="UP000483362">
    <property type="component" value="Unassembled WGS sequence"/>
</dbReference>
<dbReference type="InterPro" id="IPR025857">
    <property type="entry name" value="MacB_PCD"/>
</dbReference>
<dbReference type="Pfam" id="PF12704">
    <property type="entry name" value="MacB_PCD"/>
    <property type="match status" value="1"/>
</dbReference>
<dbReference type="PANTHER" id="PTHR30489">
    <property type="entry name" value="LIPOPROTEIN-RELEASING SYSTEM TRANSMEMBRANE PROTEIN LOLE"/>
    <property type="match status" value="1"/>
</dbReference>
<gene>
    <name evidence="10" type="ORF">FYJ29_08080</name>
</gene>
<evidence type="ECO:0000256" key="5">
    <source>
        <dbReference type="ARBA" id="ARBA00022989"/>
    </source>
</evidence>
<accession>A0A6L5XBU0</accession>
<dbReference type="EMBL" id="VULT01000011">
    <property type="protein sequence ID" value="MSS17711.1"/>
    <property type="molecule type" value="Genomic_DNA"/>
</dbReference>
<organism evidence="10 11">
    <name type="scientific">Sodaliphilus pleomorphus</name>
    <dbReference type="NCBI Taxonomy" id="2606626"/>
    <lineage>
        <taxon>Bacteria</taxon>
        <taxon>Pseudomonadati</taxon>
        <taxon>Bacteroidota</taxon>
        <taxon>Bacteroidia</taxon>
        <taxon>Bacteroidales</taxon>
        <taxon>Muribaculaceae</taxon>
        <taxon>Sodaliphilus</taxon>
    </lineage>
</organism>
<dbReference type="GO" id="GO:0098797">
    <property type="term" value="C:plasma membrane protein complex"/>
    <property type="evidence" value="ECO:0007669"/>
    <property type="project" value="TreeGrafter"/>
</dbReference>
<name>A0A6L5XBU0_9BACT</name>
<dbReference type="Pfam" id="PF02687">
    <property type="entry name" value="FtsX"/>
    <property type="match status" value="1"/>
</dbReference>
<feature type="domain" description="MacB-like periplasmic core" evidence="9">
    <location>
        <begin position="25"/>
        <end position="248"/>
    </location>
</feature>
<feature type="transmembrane region" description="Helical" evidence="7">
    <location>
        <begin position="322"/>
        <end position="346"/>
    </location>
</feature>
<feature type="domain" description="ABC3 transporter permease C-terminal" evidence="8">
    <location>
        <begin position="279"/>
        <end position="403"/>
    </location>
</feature>
<evidence type="ECO:0000259" key="9">
    <source>
        <dbReference type="Pfam" id="PF12704"/>
    </source>
</evidence>
<evidence type="ECO:0000256" key="1">
    <source>
        <dbReference type="ARBA" id="ARBA00004651"/>
    </source>
</evidence>
<evidence type="ECO:0000256" key="7">
    <source>
        <dbReference type="SAM" id="Phobius"/>
    </source>
</evidence>
<keyword evidence="6 7" id="KW-0472">Membrane</keyword>
<dbReference type="InterPro" id="IPR003838">
    <property type="entry name" value="ABC3_permease_C"/>
</dbReference>
<comment type="similarity">
    <text evidence="2">Belongs to the ABC-4 integral membrane protein family. LolC/E subfamily.</text>
</comment>
<keyword evidence="5 7" id="KW-1133">Transmembrane helix</keyword>
<keyword evidence="3" id="KW-1003">Cell membrane</keyword>
<evidence type="ECO:0000259" key="8">
    <source>
        <dbReference type="Pfam" id="PF02687"/>
    </source>
</evidence>
<reference evidence="10 11" key="1">
    <citation type="submission" date="2019-08" db="EMBL/GenBank/DDBJ databases">
        <title>In-depth cultivation of the pig gut microbiome towards novel bacterial diversity and tailored functional studies.</title>
        <authorList>
            <person name="Wylensek D."/>
            <person name="Hitch T.C.A."/>
            <person name="Clavel T."/>
        </authorList>
    </citation>
    <scope>NUCLEOTIDE SEQUENCE [LARGE SCALE GENOMIC DNA]</scope>
    <source>
        <strain evidence="10 11">Oil-RF-744-WCA-WT-10</strain>
    </source>
</reference>
<dbReference type="RefSeq" id="WP_154327789.1">
    <property type="nucleotide sequence ID" value="NZ_CP045696.1"/>
</dbReference>
<evidence type="ECO:0000256" key="4">
    <source>
        <dbReference type="ARBA" id="ARBA00022692"/>
    </source>
</evidence>
<feature type="transmembrane region" description="Helical" evidence="7">
    <location>
        <begin position="379"/>
        <end position="401"/>
    </location>
</feature>
<keyword evidence="4 7" id="KW-0812">Transmembrane</keyword>
<proteinExistence type="inferred from homology"/>
<evidence type="ECO:0000256" key="3">
    <source>
        <dbReference type="ARBA" id="ARBA00022475"/>
    </source>
</evidence>
<feature type="transmembrane region" description="Helical" evidence="7">
    <location>
        <begin position="21"/>
        <end position="46"/>
    </location>
</feature>
<evidence type="ECO:0000313" key="10">
    <source>
        <dbReference type="EMBL" id="MSS17711.1"/>
    </source>
</evidence>
<keyword evidence="11" id="KW-1185">Reference proteome</keyword>
<protein>
    <submittedName>
        <fullName evidence="10">FtsX-like permease family protein</fullName>
    </submittedName>
</protein>
<evidence type="ECO:0000256" key="6">
    <source>
        <dbReference type="ARBA" id="ARBA00023136"/>
    </source>
</evidence>
<dbReference type="GO" id="GO:0044874">
    <property type="term" value="P:lipoprotein localization to outer membrane"/>
    <property type="evidence" value="ECO:0007669"/>
    <property type="project" value="TreeGrafter"/>
</dbReference>
<comment type="caution">
    <text evidence="10">The sequence shown here is derived from an EMBL/GenBank/DDBJ whole genome shotgun (WGS) entry which is preliminary data.</text>
</comment>
<evidence type="ECO:0000313" key="11">
    <source>
        <dbReference type="Proteomes" id="UP000483362"/>
    </source>
</evidence>
<dbReference type="PANTHER" id="PTHR30489:SF0">
    <property type="entry name" value="LIPOPROTEIN-RELEASING SYSTEM TRANSMEMBRANE PROTEIN LOLE"/>
    <property type="match status" value="1"/>
</dbReference>
<feature type="transmembrane region" description="Helical" evidence="7">
    <location>
        <begin position="275"/>
        <end position="301"/>
    </location>
</feature>
<dbReference type="AlphaFoldDB" id="A0A6L5XBU0"/>
<evidence type="ECO:0000256" key="2">
    <source>
        <dbReference type="ARBA" id="ARBA00005236"/>
    </source>
</evidence>
<dbReference type="InterPro" id="IPR051447">
    <property type="entry name" value="Lipoprotein-release_system"/>
</dbReference>